<protein>
    <submittedName>
        <fullName evidence="1">Uncharacterized protein</fullName>
    </submittedName>
</protein>
<evidence type="ECO:0000313" key="1">
    <source>
        <dbReference type="EMBL" id="CAG7566111.1"/>
    </source>
</evidence>
<gene>
    <name evidence="1" type="ORF">FEQUK3_LOCUS11830</name>
</gene>
<accession>A0A8J2IW41</accession>
<organism evidence="1 2">
    <name type="scientific">Fusarium equiseti</name>
    <name type="common">Fusarium scirpi</name>
    <dbReference type="NCBI Taxonomy" id="61235"/>
    <lineage>
        <taxon>Eukaryota</taxon>
        <taxon>Fungi</taxon>
        <taxon>Dikarya</taxon>
        <taxon>Ascomycota</taxon>
        <taxon>Pezizomycotina</taxon>
        <taxon>Sordariomycetes</taxon>
        <taxon>Hypocreomycetidae</taxon>
        <taxon>Hypocreales</taxon>
        <taxon>Nectriaceae</taxon>
        <taxon>Fusarium</taxon>
        <taxon>Fusarium incarnatum-equiseti species complex</taxon>
    </lineage>
</organism>
<dbReference type="AlphaFoldDB" id="A0A8J2IW41"/>
<dbReference type="EMBL" id="CAJSTJ010000195">
    <property type="protein sequence ID" value="CAG7566111.1"/>
    <property type="molecule type" value="Genomic_DNA"/>
</dbReference>
<evidence type="ECO:0000313" key="2">
    <source>
        <dbReference type="Proteomes" id="UP000693738"/>
    </source>
</evidence>
<dbReference type="Proteomes" id="UP000693738">
    <property type="component" value="Unassembled WGS sequence"/>
</dbReference>
<sequence length="260" mass="30902">MIGITDQTDNLRYLEEILASNPRYKKVHPQEITSTYTYKHIWKLLEKGKYYVKIDDDVVWIDDNAIPNLVTRKIGNPNDFVVSGNIINNPPLGFFHMRTGAVHPYFPERFQSLNVNISSRPDYWRPSQHPPWDGPTKFEWDIKSDLPSWANHSWLRVPDDTALYQTPAAKLKYEFWGDSYDNWAIASQMHMSLFENIEKNQLDLYKFSKSWIMYEDRIRINFMCFYSDDVLNTDPENWPNDKGDEDMLVLDLPKKLRRRK</sequence>
<proteinExistence type="predicted"/>
<reference evidence="1" key="1">
    <citation type="submission" date="2021-05" db="EMBL/GenBank/DDBJ databases">
        <authorList>
            <person name="Khan N."/>
        </authorList>
    </citation>
    <scope>NUCLEOTIDE SEQUENCE</scope>
</reference>
<comment type="caution">
    <text evidence="1">The sequence shown here is derived from an EMBL/GenBank/DDBJ whole genome shotgun (WGS) entry which is preliminary data.</text>
</comment>
<name>A0A8J2IW41_FUSEQ</name>